<protein>
    <recommendedName>
        <fullName evidence="3">DUF1080 domain-containing protein</fullName>
    </recommendedName>
</protein>
<evidence type="ECO:0000313" key="2">
    <source>
        <dbReference type="EMBL" id="ABO00789.1"/>
    </source>
</evidence>
<dbReference type="EMBL" id="CP000580">
    <property type="protein sequence ID" value="ABO00789.1"/>
    <property type="molecule type" value="Genomic_DNA"/>
</dbReference>
<evidence type="ECO:0008006" key="3">
    <source>
        <dbReference type="Google" id="ProtNLM"/>
    </source>
</evidence>
<evidence type="ECO:0000256" key="1">
    <source>
        <dbReference type="SAM" id="SignalP"/>
    </source>
</evidence>
<proteinExistence type="predicted"/>
<keyword evidence="1" id="KW-0732">Signal</keyword>
<accession>A0A5Q5CMR3</accession>
<name>A0A5Q5CMR3_MYCSJ</name>
<dbReference type="AlphaFoldDB" id="A0A5Q5CMR3"/>
<dbReference type="KEGG" id="mjl:Mjls_5024"/>
<gene>
    <name evidence="2" type="ordered locus">Mjls_5024</name>
</gene>
<dbReference type="Gene3D" id="2.60.120.560">
    <property type="entry name" value="Exo-inulinase, domain 1"/>
    <property type="match status" value="1"/>
</dbReference>
<sequence length="248" mass="26168" precursor="true">MRRTASRAVACLILVVCGAACGSNPTVLEDSFTGPDGLIAAEKRSGDGGFGWEVTSGSLFRDDGQGWTGIPDDGGHEGDTGSAVFRMVSRRGDLTDVDLSLMLEVTQLVTTGRTPARSFDGAHIFVRYQSDRQLYAVSVDRRDATVVIKKKCDGGDSNGGTYFDLSAVVPDTPIPFGVWQRVSVAVRNRPDGTVAISAERDGHTVTAVDSGTGCPPLHAGSVGIRGDNAELRLDDLRVSFGSEPLPPL</sequence>
<organism evidence="2">
    <name type="scientific">Mycobacterium sp. (strain JLS)</name>
    <dbReference type="NCBI Taxonomy" id="164757"/>
    <lineage>
        <taxon>Bacteria</taxon>
        <taxon>Bacillati</taxon>
        <taxon>Actinomycetota</taxon>
        <taxon>Actinomycetes</taxon>
        <taxon>Mycobacteriales</taxon>
        <taxon>Mycobacteriaceae</taxon>
        <taxon>Mycobacterium</taxon>
    </lineage>
</organism>
<feature type="signal peptide" evidence="1">
    <location>
        <begin position="1"/>
        <end position="22"/>
    </location>
</feature>
<feature type="chain" id="PRO_5024796607" description="DUF1080 domain-containing protein" evidence="1">
    <location>
        <begin position="23"/>
        <end position="248"/>
    </location>
</feature>
<reference evidence="2" key="1">
    <citation type="submission" date="2007-02" db="EMBL/GenBank/DDBJ databases">
        <title>Complete sequence of Mycobacterium sp. JLS.</title>
        <authorList>
            <consortium name="US DOE Joint Genome Institute"/>
            <person name="Copeland A."/>
            <person name="Lucas S."/>
            <person name="Lapidus A."/>
            <person name="Barry K."/>
            <person name="Detter J.C."/>
            <person name="Glavina del Rio T."/>
            <person name="Hammon N."/>
            <person name="Israni S."/>
            <person name="Dalin E."/>
            <person name="Tice H."/>
            <person name="Pitluck S."/>
            <person name="Chain P."/>
            <person name="Malfatti S."/>
            <person name="Shin M."/>
            <person name="Vergez L."/>
            <person name="Schmutz J."/>
            <person name="Larimer F."/>
            <person name="Land M."/>
            <person name="Hauser L."/>
            <person name="Kyrpides N."/>
            <person name="Mikhailova N."/>
            <person name="Miller C.D."/>
            <person name="Anderson A.J."/>
            <person name="Sims R.C."/>
            <person name="Richardson P."/>
        </authorList>
    </citation>
    <scope>NUCLEOTIDE SEQUENCE [LARGE SCALE GENOMIC DNA]</scope>
    <source>
        <strain evidence="2">JLS</strain>
    </source>
</reference>